<dbReference type="RefSeq" id="WP_382272462.1">
    <property type="nucleotide sequence ID" value="NZ_JBHTBU010000002.1"/>
</dbReference>
<dbReference type="EMBL" id="JBHTBU010000002">
    <property type="protein sequence ID" value="MFC7289119.1"/>
    <property type="molecule type" value="Genomic_DNA"/>
</dbReference>
<dbReference type="Proteomes" id="UP001596542">
    <property type="component" value="Unassembled WGS sequence"/>
</dbReference>
<protein>
    <recommendedName>
        <fullName evidence="3">ABC transporter permease</fullName>
    </recommendedName>
</protein>
<reference evidence="2" key="1">
    <citation type="journal article" date="2019" name="Int. J. Syst. Evol. Microbiol.">
        <title>The Global Catalogue of Microorganisms (GCM) 10K type strain sequencing project: providing services to taxonomists for standard genome sequencing and annotation.</title>
        <authorList>
            <consortium name="The Broad Institute Genomics Platform"/>
            <consortium name="The Broad Institute Genome Sequencing Center for Infectious Disease"/>
            <person name="Wu L."/>
            <person name="Ma J."/>
        </authorList>
    </citation>
    <scope>NUCLEOTIDE SEQUENCE [LARGE SCALE GENOMIC DNA]</scope>
    <source>
        <strain evidence="2">KACC 12508</strain>
    </source>
</reference>
<gene>
    <name evidence="1" type="ORF">ACFQPC_13810</name>
</gene>
<proteinExistence type="predicted"/>
<comment type="caution">
    <text evidence="1">The sequence shown here is derived from an EMBL/GenBank/DDBJ whole genome shotgun (WGS) entry which is preliminary data.</text>
</comment>
<name>A0ABW2IDN4_9BURK</name>
<evidence type="ECO:0000313" key="1">
    <source>
        <dbReference type="EMBL" id="MFC7289119.1"/>
    </source>
</evidence>
<accession>A0ABW2IDN4</accession>
<evidence type="ECO:0008006" key="3">
    <source>
        <dbReference type="Google" id="ProtNLM"/>
    </source>
</evidence>
<keyword evidence="2" id="KW-1185">Reference proteome</keyword>
<evidence type="ECO:0000313" key="2">
    <source>
        <dbReference type="Proteomes" id="UP001596542"/>
    </source>
</evidence>
<organism evidence="1 2">
    <name type="scientific">Herminiimonas glaciei</name>
    <dbReference type="NCBI Taxonomy" id="523788"/>
    <lineage>
        <taxon>Bacteria</taxon>
        <taxon>Pseudomonadati</taxon>
        <taxon>Pseudomonadota</taxon>
        <taxon>Betaproteobacteria</taxon>
        <taxon>Burkholderiales</taxon>
        <taxon>Oxalobacteraceae</taxon>
        <taxon>Herminiimonas</taxon>
    </lineage>
</organism>
<sequence>MAQYFMKLARRPCELSAGLLAVLAHILLVVYFATATVGNSVAGAMTQRVVDVALQEGRASILAVSQQTSSVVRKSVEVAREAVAAAPILPHLPDASLRGQHYFASSELTQKPLVAVDIPENFALLVPGAPDQVAVLRLLISEYGDVDQALIEDTVVPLDTEEILSATFKKVKFHPGEINGRTVKSQLRIAIRLGEEVTAASNEIGLR</sequence>